<gene>
    <name evidence="1" type="ORF">DPEC_G00108860</name>
</gene>
<keyword evidence="2" id="KW-1185">Reference proteome</keyword>
<reference evidence="1" key="1">
    <citation type="submission" date="2021-05" db="EMBL/GenBank/DDBJ databases">
        <authorList>
            <person name="Pan Q."/>
            <person name="Jouanno E."/>
            <person name="Zahm M."/>
            <person name="Klopp C."/>
            <person name="Cabau C."/>
            <person name="Louis A."/>
            <person name="Berthelot C."/>
            <person name="Parey E."/>
            <person name="Roest Crollius H."/>
            <person name="Montfort J."/>
            <person name="Robinson-Rechavi M."/>
            <person name="Bouchez O."/>
            <person name="Lampietro C."/>
            <person name="Lopez Roques C."/>
            <person name="Donnadieu C."/>
            <person name="Postlethwait J."/>
            <person name="Bobe J."/>
            <person name="Dillon D."/>
            <person name="Chandos A."/>
            <person name="von Hippel F."/>
            <person name="Guiguen Y."/>
        </authorList>
    </citation>
    <scope>NUCLEOTIDE SEQUENCE</scope>
    <source>
        <strain evidence="1">YG-Jan2019</strain>
    </source>
</reference>
<comment type="caution">
    <text evidence="1">The sequence shown here is derived from an EMBL/GenBank/DDBJ whole genome shotgun (WGS) entry which is preliminary data.</text>
</comment>
<evidence type="ECO:0000313" key="1">
    <source>
        <dbReference type="EMBL" id="KAJ8006593.1"/>
    </source>
</evidence>
<protein>
    <submittedName>
        <fullName evidence="1">Uncharacterized protein</fullName>
    </submittedName>
</protein>
<organism evidence="1 2">
    <name type="scientific">Dallia pectoralis</name>
    <name type="common">Alaska blackfish</name>
    <dbReference type="NCBI Taxonomy" id="75939"/>
    <lineage>
        <taxon>Eukaryota</taxon>
        <taxon>Metazoa</taxon>
        <taxon>Chordata</taxon>
        <taxon>Craniata</taxon>
        <taxon>Vertebrata</taxon>
        <taxon>Euteleostomi</taxon>
        <taxon>Actinopterygii</taxon>
        <taxon>Neopterygii</taxon>
        <taxon>Teleostei</taxon>
        <taxon>Protacanthopterygii</taxon>
        <taxon>Esociformes</taxon>
        <taxon>Umbridae</taxon>
        <taxon>Dallia</taxon>
    </lineage>
</organism>
<dbReference type="Proteomes" id="UP001157502">
    <property type="component" value="Chromosome 9"/>
</dbReference>
<accession>A0ACC2GT27</accession>
<evidence type="ECO:0000313" key="2">
    <source>
        <dbReference type="Proteomes" id="UP001157502"/>
    </source>
</evidence>
<sequence length="84" mass="9557">MQEQAADTCPSRGRGTRATTPHPPRMNGLMRKRSRTREVHEMHCQERSKEDPRAVTVVATVQEAVKKESELSEAKLRADRQSTQ</sequence>
<dbReference type="EMBL" id="CM055736">
    <property type="protein sequence ID" value="KAJ8006593.1"/>
    <property type="molecule type" value="Genomic_DNA"/>
</dbReference>
<name>A0ACC2GT27_DALPE</name>
<proteinExistence type="predicted"/>